<feature type="domain" description="Gag1-like clamp" evidence="1">
    <location>
        <begin position="49"/>
        <end position="117"/>
    </location>
</feature>
<dbReference type="Proteomes" id="UP000685013">
    <property type="component" value="Chromosome 12"/>
</dbReference>
<sequence length="183" mass="20723">MVTPESWISVWIDRFLSCLGSTKCTPAISGNNLNSRMPSMSEDFWSTSTCDLDELITLQSRQSSFISIINHNPKHGGGTDDLSNHSDFVNHGLILWTQTRLQWIGNYEPAKRTKKNHFTGLSWYMTKELLLENKKPFPRPIPLSEMQSDSKYDSGLHRDSSRGLIQSMIVACIEITPGKIFSV</sequence>
<dbReference type="PANTHER" id="PTHR33373">
    <property type="entry name" value="OS07G0479600 PROTEIN"/>
    <property type="match status" value="1"/>
</dbReference>
<reference evidence="2 3" key="1">
    <citation type="journal article" date="2021" name="Hortic Res">
        <title>The domestication of Cucurbita argyrosperma as revealed by the genome of its wild relative.</title>
        <authorList>
            <person name="Barrera-Redondo J."/>
            <person name="Sanchez-de la Vega G."/>
            <person name="Aguirre-Liguori J.A."/>
            <person name="Castellanos-Morales G."/>
            <person name="Gutierrez-Guerrero Y.T."/>
            <person name="Aguirre-Dugua X."/>
            <person name="Aguirre-Planter E."/>
            <person name="Tenaillon M.I."/>
            <person name="Lira-Saade R."/>
            <person name="Eguiarte L.E."/>
        </authorList>
    </citation>
    <scope>NUCLEOTIDE SEQUENCE [LARGE SCALE GENOMIC DNA]</scope>
    <source>
        <strain evidence="2">JBR-2021</strain>
    </source>
</reference>
<dbReference type="AlphaFoldDB" id="A0AAV6MTH3"/>
<comment type="caution">
    <text evidence="2">The sequence shown here is derived from an EMBL/GenBank/DDBJ whole genome shotgun (WGS) entry which is preliminary data.</text>
</comment>
<dbReference type="PANTHER" id="PTHR33373:SF13">
    <property type="entry name" value="DUF4050 DOMAIN-CONTAINING PROTEIN"/>
    <property type="match status" value="1"/>
</dbReference>
<evidence type="ECO:0000313" key="3">
    <source>
        <dbReference type="Proteomes" id="UP000685013"/>
    </source>
</evidence>
<proteinExistence type="predicted"/>
<keyword evidence="3" id="KW-1185">Reference proteome</keyword>
<protein>
    <recommendedName>
        <fullName evidence="1">Gag1-like clamp domain-containing protein</fullName>
    </recommendedName>
</protein>
<feature type="non-terminal residue" evidence="2">
    <location>
        <position position="1"/>
    </location>
</feature>
<name>A0AAV6MTH3_9ROSI</name>
<gene>
    <name evidence="2" type="ORF">SDJN03_19124</name>
</gene>
<dbReference type="InterPro" id="IPR025124">
    <property type="entry name" value="Gag1-like_clamp"/>
</dbReference>
<organism evidence="2 3">
    <name type="scientific">Cucurbita argyrosperma subsp. sororia</name>
    <dbReference type="NCBI Taxonomy" id="37648"/>
    <lineage>
        <taxon>Eukaryota</taxon>
        <taxon>Viridiplantae</taxon>
        <taxon>Streptophyta</taxon>
        <taxon>Embryophyta</taxon>
        <taxon>Tracheophyta</taxon>
        <taxon>Spermatophyta</taxon>
        <taxon>Magnoliopsida</taxon>
        <taxon>eudicotyledons</taxon>
        <taxon>Gunneridae</taxon>
        <taxon>Pentapetalae</taxon>
        <taxon>rosids</taxon>
        <taxon>fabids</taxon>
        <taxon>Cucurbitales</taxon>
        <taxon>Cucurbitaceae</taxon>
        <taxon>Cucurbiteae</taxon>
        <taxon>Cucurbita</taxon>
    </lineage>
</organism>
<evidence type="ECO:0000313" key="2">
    <source>
        <dbReference type="EMBL" id="KAG6586391.1"/>
    </source>
</evidence>
<accession>A0AAV6MTH3</accession>
<dbReference type="Pfam" id="PF13259">
    <property type="entry name" value="clamp_Gag1-like"/>
    <property type="match status" value="1"/>
</dbReference>
<evidence type="ECO:0000259" key="1">
    <source>
        <dbReference type="Pfam" id="PF13259"/>
    </source>
</evidence>
<dbReference type="EMBL" id="JAGKQH010000012">
    <property type="protein sequence ID" value="KAG6586391.1"/>
    <property type="molecule type" value="Genomic_DNA"/>
</dbReference>